<dbReference type="Proteomes" id="UP000266302">
    <property type="component" value="Unassembled WGS sequence"/>
</dbReference>
<gene>
    <name evidence="1" type="ORF">D3F03_13890</name>
</gene>
<dbReference type="Pfam" id="PF14334">
    <property type="entry name" value="DUF4390"/>
    <property type="match status" value="1"/>
</dbReference>
<dbReference type="EMBL" id="QXJC01000007">
    <property type="protein sequence ID" value="RID97361.1"/>
    <property type="molecule type" value="Genomic_DNA"/>
</dbReference>
<keyword evidence="2" id="KW-1185">Reference proteome</keyword>
<dbReference type="OrthoDB" id="5298153at2"/>
<name>A0A398C796_9BURK</name>
<proteinExistence type="predicted"/>
<dbReference type="AlphaFoldDB" id="A0A398C796"/>
<dbReference type="InterPro" id="IPR025500">
    <property type="entry name" value="DUF4390"/>
</dbReference>
<comment type="caution">
    <text evidence="1">The sequence shown here is derived from an EMBL/GenBank/DDBJ whole genome shotgun (WGS) entry which is preliminary data.</text>
</comment>
<evidence type="ECO:0000313" key="1">
    <source>
        <dbReference type="EMBL" id="RID97361.1"/>
    </source>
</evidence>
<sequence>MGFTLPCYKKWSVDLRLVRASRLLRAFAWLLWCAATTALGPLAHAQGAPAVAHMEVERSLEGLFLNVSMEFGLPSLVQEALQQGIPMTFVADAEVTRSRWYWSDEKVSSVQRFLRLSYQPLTQRWRLNVSSAPFSTSGLGVSVGQSYDQLSDVLAAMQRIAHWNIADAQVLDTGSPYRVHFHFQLDMSQLPRPLQIGALGRSGWNLSIARTERVPLLSTP</sequence>
<evidence type="ECO:0000313" key="2">
    <source>
        <dbReference type="Proteomes" id="UP000266302"/>
    </source>
</evidence>
<protein>
    <submittedName>
        <fullName evidence="1">DUF4390 domain-containing protein</fullName>
    </submittedName>
</protein>
<accession>A0A398C796</accession>
<reference evidence="1 2" key="1">
    <citation type="submission" date="2018-09" db="EMBL/GenBank/DDBJ databases">
        <title>Draft genome of Simplicispira sp. NY-02.</title>
        <authorList>
            <person name="Im W.T."/>
        </authorList>
    </citation>
    <scope>NUCLEOTIDE SEQUENCE [LARGE SCALE GENOMIC DNA]</scope>
    <source>
        <strain evidence="1 2">NY-02</strain>
    </source>
</reference>
<organism evidence="1 2">
    <name type="scientific">Simplicispira hankyongi</name>
    <dbReference type="NCBI Taxonomy" id="2315688"/>
    <lineage>
        <taxon>Bacteria</taxon>
        <taxon>Pseudomonadati</taxon>
        <taxon>Pseudomonadota</taxon>
        <taxon>Betaproteobacteria</taxon>
        <taxon>Burkholderiales</taxon>
        <taxon>Comamonadaceae</taxon>
        <taxon>Simplicispira</taxon>
    </lineage>
</organism>